<proteinExistence type="predicted"/>
<keyword evidence="1" id="KW-0732">Signal</keyword>
<evidence type="ECO:0000256" key="1">
    <source>
        <dbReference type="SAM" id="SignalP"/>
    </source>
</evidence>
<dbReference type="PANTHER" id="PTHR43737:SF1">
    <property type="entry name" value="DUF1501 DOMAIN-CONTAINING PROTEIN"/>
    <property type="match status" value="1"/>
</dbReference>
<dbReference type="Proteomes" id="UP000255334">
    <property type="component" value="Unassembled WGS sequence"/>
</dbReference>
<evidence type="ECO:0000313" key="3">
    <source>
        <dbReference type="Proteomes" id="UP000255334"/>
    </source>
</evidence>
<keyword evidence="3" id="KW-1185">Reference proteome</keyword>
<feature type="chain" id="PRO_5016746995" evidence="1">
    <location>
        <begin position="29"/>
        <end position="400"/>
    </location>
</feature>
<organism evidence="2 3">
    <name type="scientific">Dyella psychrodurans</name>
    <dbReference type="NCBI Taxonomy" id="1927960"/>
    <lineage>
        <taxon>Bacteria</taxon>
        <taxon>Pseudomonadati</taxon>
        <taxon>Pseudomonadota</taxon>
        <taxon>Gammaproteobacteria</taxon>
        <taxon>Lysobacterales</taxon>
        <taxon>Rhodanobacteraceae</taxon>
        <taxon>Dyella</taxon>
    </lineage>
</organism>
<evidence type="ECO:0000313" key="2">
    <source>
        <dbReference type="EMBL" id="RDS86645.1"/>
    </source>
</evidence>
<dbReference type="PROSITE" id="PS51318">
    <property type="entry name" value="TAT"/>
    <property type="match status" value="1"/>
</dbReference>
<sequence>MNRREFLLAAATSAVAAPALSFSGRLFAAPANSPRFLFVFLRGGYDCNNFLVPYSSDFYYESRPTIAIAKPDANNPNTTIPLDANWGMNPVLRDSIYPLWQKKQIAFIPFAGTDDLSRSHFETQDNIERGDPSDQGSNYRSGFLARLSGLLTGVPAIAFTNSLPLSFQGAGKDVPNISLKGDTKAHFDERQSAILAGMYKNTSLASAAADGLSLRSTVSMDLQNEMVAASRGAPNASGFAQETQRIATLMRDQYRLGFVDVGGWDTHVNQGNVTGGLANNLRNLGEGLAAYAAALGNEWNNTTVVVVSEFGRTFRENGDRGTDHGHGTVHWVLGGKVNGGRIAGEQVAVNQQNLLQNRDYKVLNNYRDVYSGLLARVWGLRGDQLQTVFPQARPRDLQLV</sequence>
<dbReference type="OrthoDB" id="9779968at2"/>
<dbReference type="AlphaFoldDB" id="A0A370XEH7"/>
<dbReference type="Pfam" id="PF07394">
    <property type="entry name" value="DUF1501"/>
    <property type="match status" value="1"/>
</dbReference>
<dbReference type="RefSeq" id="WP_115476914.1">
    <property type="nucleotide sequence ID" value="NZ_QRBF01000001.1"/>
</dbReference>
<dbReference type="InterPro" id="IPR006311">
    <property type="entry name" value="TAT_signal"/>
</dbReference>
<feature type="signal peptide" evidence="1">
    <location>
        <begin position="1"/>
        <end position="28"/>
    </location>
</feature>
<protein>
    <submittedName>
        <fullName evidence="2">DUF1501 domain-containing protein</fullName>
    </submittedName>
</protein>
<dbReference type="PANTHER" id="PTHR43737">
    <property type="entry name" value="BLL7424 PROTEIN"/>
    <property type="match status" value="1"/>
</dbReference>
<dbReference type="EMBL" id="QRBF01000001">
    <property type="protein sequence ID" value="RDS86645.1"/>
    <property type="molecule type" value="Genomic_DNA"/>
</dbReference>
<comment type="caution">
    <text evidence="2">The sequence shown here is derived from an EMBL/GenBank/DDBJ whole genome shotgun (WGS) entry which is preliminary data.</text>
</comment>
<name>A0A370XEH7_9GAMM</name>
<accession>A0A370XEH7</accession>
<dbReference type="InterPro" id="IPR010869">
    <property type="entry name" value="DUF1501"/>
</dbReference>
<reference evidence="2 3" key="1">
    <citation type="submission" date="2018-07" db="EMBL/GenBank/DDBJ databases">
        <title>Dyella monticola sp. nov. and Dyella psychrodurans sp. nov. isolated from monsoon evergreen broad-leaved forest soil of Dinghu Mountain, China.</title>
        <authorList>
            <person name="Gao Z."/>
            <person name="Qiu L."/>
        </authorList>
    </citation>
    <scope>NUCLEOTIDE SEQUENCE [LARGE SCALE GENOMIC DNA]</scope>
    <source>
        <strain evidence="2 3">4MSK11</strain>
    </source>
</reference>
<gene>
    <name evidence="2" type="ORF">DWU99_05295</name>
</gene>